<dbReference type="STRING" id="158898.SAMN04488548_134391"/>
<dbReference type="EMBL" id="FNLM01000034">
    <property type="protein sequence ID" value="SDU29577.1"/>
    <property type="molecule type" value="Genomic_DNA"/>
</dbReference>
<gene>
    <name evidence="2" type="ORF">SAMN04488548_134391</name>
</gene>
<dbReference type="NCBIfam" id="TIGR04042">
    <property type="entry name" value="MSMEG_0570_fam"/>
    <property type="match status" value="1"/>
</dbReference>
<dbReference type="InterPro" id="IPR023846">
    <property type="entry name" value="CHP04042_MSMEG0570"/>
</dbReference>
<reference evidence="2 3" key="1">
    <citation type="submission" date="2016-10" db="EMBL/GenBank/DDBJ databases">
        <authorList>
            <person name="de Groot N.N."/>
        </authorList>
    </citation>
    <scope>NUCLEOTIDE SEQUENCE [LARGE SCALE GENOMIC DNA]</scope>
    <source>
        <strain evidence="2 3">DSM 44215</strain>
    </source>
</reference>
<organism evidence="2 3">
    <name type="scientific">Gordonia westfalica</name>
    <dbReference type="NCBI Taxonomy" id="158898"/>
    <lineage>
        <taxon>Bacteria</taxon>
        <taxon>Bacillati</taxon>
        <taxon>Actinomycetota</taxon>
        <taxon>Actinomycetes</taxon>
        <taxon>Mycobacteriales</taxon>
        <taxon>Gordoniaceae</taxon>
        <taxon>Gordonia</taxon>
    </lineage>
</organism>
<dbReference type="RefSeq" id="WP_074848889.1">
    <property type="nucleotide sequence ID" value="NZ_FNLM01000034.1"/>
</dbReference>
<protein>
    <submittedName>
        <fullName evidence="2">MSMEG_0570 family protein</fullName>
    </submittedName>
</protein>
<feature type="compositionally biased region" description="Low complexity" evidence="1">
    <location>
        <begin position="110"/>
        <end position="146"/>
    </location>
</feature>
<dbReference type="Proteomes" id="UP000183180">
    <property type="component" value="Unassembled WGS sequence"/>
</dbReference>
<accession>A0A1H2HCF9</accession>
<evidence type="ECO:0000313" key="2">
    <source>
        <dbReference type="EMBL" id="SDU29577.1"/>
    </source>
</evidence>
<feature type="region of interest" description="Disordered" evidence="1">
    <location>
        <begin position="104"/>
        <end position="176"/>
    </location>
</feature>
<name>A0A1H2HCF9_9ACTN</name>
<evidence type="ECO:0000313" key="3">
    <source>
        <dbReference type="Proteomes" id="UP000183180"/>
    </source>
</evidence>
<sequence>MPEMTVQVRWPDGQFRQYYSPSLVLHDHLAPGSYRVDDFRSRATTALEEASSRVRAKYGFACTSAAASAEAIAGDAGRHPDSAEVEVVSMYPPLPGAEVSTRVVASLRPGSTSGESAGESSLRPGSTSSESAGESSLGPGSTSSESAGEPSLRPGSTSGEDRSVAESGAISGGEDS</sequence>
<dbReference type="OrthoDB" id="195104at2"/>
<dbReference type="AlphaFoldDB" id="A0A1H2HCF9"/>
<proteinExistence type="predicted"/>
<evidence type="ECO:0000256" key="1">
    <source>
        <dbReference type="SAM" id="MobiDB-lite"/>
    </source>
</evidence>